<gene>
    <name evidence="1" type="ORF">PGLA2088_LOCUS19669</name>
</gene>
<organism evidence="1 2">
    <name type="scientific">Polarella glacialis</name>
    <name type="common">Dinoflagellate</name>
    <dbReference type="NCBI Taxonomy" id="89957"/>
    <lineage>
        <taxon>Eukaryota</taxon>
        <taxon>Sar</taxon>
        <taxon>Alveolata</taxon>
        <taxon>Dinophyceae</taxon>
        <taxon>Suessiales</taxon>
        <taxon>Suessiaceae</taxon>
        <taxon>Polarella</taxon>
    </lineage>
</organism>
<dbReference type="EMBL" id="CAJNNW010025179">
    <property type="protein sequence ID" value="CAE8676031.1"/>
    <property type="molecule type" value="Genomic_DNA"/>
</dbReference>
<accession>A0A813JFY4</accession>
<reference evidence="1" key="1">
    <citation type="submission" date="2021-02" db="EMBL/GenBank/DDBJ databases">
        <authorList>
            <person name="Dougan E. K."/>
            <person name="Rhodes N."/>
            <person name="Thang M."/>
            <person name="Chan C."/>
        </authorList>
    </citation>
    <scope>NUCLEOTIDE SEQUENCE</scope>
</reference>
<comment type="caution">
    <text evidence="1">The sequence shown here is derived from an EMBL/GenBank/DDBJ whole genome shotgun (WGS) entry which is preliminary data.</text>
</comment>
<feature type="non-terminal residue" evidence="1">
    <location>
        <position position="1"/>
    </location>
</feature>
<dbReference type="AlphaFoldDB" id="A0A813JFY4"/>
<evidence type="ECO:0000313" key="2">
    <source>
        <dbReference type="Proteomes" id="UP000626109"/>
    </source>
</evidence>
<protein>
    <submittedName>
        <fullName evidence="1">Uncharacterized protein</fullName>
    </submittedName>
</protein>
<dbReference type="Proteomes" id="UP000626109">
    <property type="component" value="Unassembled WGS sequence"/>
</dbReference>
<proteinExistence type="predicted"/>
<sequence>MSHLSSLEHDDMVAIMLHLRTMLQDDNGALVRDEAENASMQVFREAAKAVERQVLAQWEKKEAVEPTQPHRALGIPQTVGTNMAVIKARFLNRMAACVKEDKTVSGASRILLVRAKRAYDLLADGQRWE</sequence>
<evidence type="ECO:0000313" key="1">
    <source>
        <dbReference type="EMBL" id="CAE8676031.1"/>
    </source>
</evidence>
<name>A0A813JFY4_POLGL</name>